<dbReference type="Proteomes" id="UP000562982">
    <property type="component" value="Unassembled WGS sequence"/>
</dbReference>
<protein>
    <submittedName>
        <fullName evidence="3">IS5 family transposase</fullName>
    </submittedName>
</protein>
<dbReference type="InterPro" id="IPR025161">
    <property type="entry name" value="IS402-like_dom"/>
</dbReference>
<dbReference type="GO" id="GO:0006313">
    <property type="term" value="P:DNA transposition"/>
    <property type="evidence" value="ECO:0007669"/>
    <property type="project" value="InterPro"/>
</dbReference>
<dbReference type="Pfam" id="PF13340">
    <property type="entry name" value="DUF4096"/>
    <property type="match status" value="1"/>
</dbReference>
<dbReference type="Pfam" id="PF01609">
    <property type="entry name" value="DDE_Tnp_1"/>
    <property type="match status" value="1"/>
</dbReference>
<evidence type="ECO:0000259" key="1">
    <source>
        <dbReference type="Pfam" id="PF01609"/>
    </source>
</evidence>
<organism evidence="3 4">
    <name type="scientific">Gluconacetobacter liquefaciens</name>
    <name type="common">Acetobacter liquefaciens</name>
    <dbReference type="NCBI Taxonomy" id="89584"/>
    <lineage>
        <taxon>Bacteria</taxon>
        <taxon>Pseudomonadati</taxon>
        <taxon>Pseudomonadota</taxon>
        <taxon>Alphaproteobacteria</taxon>
        <taxon>Acetobacterales</taxon>
        <taxon>Acetobacteraceae</taxon>
        <taxon>Gluconacetobacter</taxon>
    </lineage>
</organism>
<feature type="domain" description="Insertion element IS402-like" evidence="2">
    <location>
        <begin position="7"/>
        <end position="80"/>
    </location>
</feature>
<dbReference type="GO" id="GO:0003677">
    <property type="term" value="F:DNA binding"/>
    <property type="evidence" value="ECO:0007669"/>
    <property type="project" value="InterPro"/>
</dbReference>
<name>A0A7W4PEY0_GLULI</name>
<proteinExistence type="predicted"/>
<evidence type="ECO:0000313" key="3">
    <source>
        <dbReference type="EMBL" id="MBB2188341.1"/>
    </source>
</evidence>
<comment type="caution">
    <text evidence="3">The sequence shown here is derived from an EMBL/GenBank/DDBJ whole genome shotgun (WGS) entry which is preliminary data.</text>
</comment>
<dbReference type="PANTHER" id="PTHR30007">
    <property type="entry name" value="PHP DOMAIN PROTEIN"/>
    <property type="match status" value="1"/>
</dbReference>
<evidence type="ECO:0000313" key="4">
    <source>
        <dbReference type="Proteomes" id="UP000562982"/>
    </source>
</evidence>
<dbReference type="InterPro" id="IPR002559">
    <property type="entry name" value="Transposase_11"/>
</dbReference>
<evidence type="ECO:0000259" key="2">
    <source>
        <dbReference type="Pfam" id="PF13340"/>
    </source>
</evidence>
<reference evidence="3 4" key="1">
    <citation type="submission" date="2020-04" db="EMBL/GenBank/DDBJ databases">
        <title>Description of novel Gluconacetobacter.</title>
        <authorList>
            <person name="Sombolestani A."/>
        </authorList>
    </citation>
    <scope>NUCLEOTIDE SEQUENCE [LARGE SCALE GENOMIC DNA]</scope>
    <source>
        <strain evidence="3 4">LMG 1382</strain>
    </source>
</reference>
<gene>
    <name evidence="3" type="ORF">HLH32_18630</name>
</gene>
<dbReference type="NCBIfam" id="NF033580">
    <property type="entry name" value="transpos_IS5_3"/>
    <property type="match status" value="1"/>
</dbReference>
<dbReference type="AlphaFoldDB" id="A0A7W4PEY0"/>
<sequence>MGYDTDLTDDQWRLIRRHIPRAKKGGRPRETSMRRVIDAIMYVVTHGCKWRGLPKDFPPWRTVYGYFSDLQSRGRWRRIHYALYEMVRDEAGRSPDTTLLIIDSQSVKTGKCAEAPTKGYDGGKRVKGRKRHVLVDSMGLLVDVAVTPANVHDTKGAVKVLKKYQKRVKQPRVRKVIGDKGYRGEMLKGFVRKAFKAVVAIGQNHTSTANGFVPDEKRWLVERGFAWLGDYWRLSIDRERLMAHSCAMVRLAFIRLMLRRLVSV</sequence>
<feature type="domain" description="Transposase IS4-like" evidence="1">
    <location>
        <begin position="96"/>
        <end position="255"/>
    </location>
</feature>
<dbReference type="EMBL" id="JABEQI010000023">
    <property type="protein sequence ID" value="MBB2188341.1"/>
    <property type="molecule type" value="Genomic_DNA"/>
</dbReference>
<dbReference type="PANTHER" id="PTHR30007:SF0">
    <property type="entry name" value="TRANSPOSASE"/>
    <property type="match status" value="1"/>
</dbReference>
<accession>A0A7W4PEY0</accession>
<dbReference type="OrthoDB" id="7278099at2"/>
<dbReference type="RefSeq" id="WP_114729662.1">
    <property type="nucleotide sequence ID" value="NZ_BJMI01000061.1"/>
</dbReference>
<dbReference type="GO" id="GO:0004803">
    <property type="term" value="F:transposase activity"/>
    <property type="evidence" value="ECO:0007669"/>
    <property type="project" value="InterPro"/>
</dbReference>